<evidence type="ECO:0000256" key="3">
    <source>
        <dbReference type="ARBA" id="ARBA00022676"/>
    </source>
</evidence>
<feature type="chain" id="PRO_5016845127" evidence="10">
    <location>
        <begin position="20"/>
        <end position="178"/>
    </location>
</feature>
<dbReference type="GO" id="GO:0018104">
    <property type="term" value="P:peptidoglycan-protein cross-linking"/>
    <property type="evidence" value="ECO:0007669"/>
    <property type="project" value="TreeGrafter"/>
</dbReference>
<keyword evidence="4" id="KW-0808">Transferase</keyword>
<dbReference type="Proteomes" id="UP000253307">
    <property type="component" value="Unassembled WGS sequence"/>
</dbReference>
<feature type="active site" description="Proton donor/acceptor" evidence="9">
    <location>
        <position position="137"/>
    </location>
</feature>
<evidence type="ECO:0000256" key="7">
    <source>
        <dbReference type="ARBA" id="ARBA00022984"/>
    </source>
</evidence>
<dbReference type="AlphaFoldDB" id="A0A368BXT7"/>
<feature type="signal peptide" evidence="10">
    <location>
        <begin position="1"/>
        <end position="19"/>
    </location>
</feature>
<evidence type="ECO:0000256" key="10">
    <source>
        <dbReference type="SAM" id="SignalP"/>
    </source>
</evidence>
<dbReference type="GO" id="GO:0016757">
    <property type="term" value="F:glycosyltransferase activity"/>
    <property type="evidence" value="ECO:0007669"/>
    <property type="project" value="UniProtKB-KW"/>
</dbReference>
<dbReference type="GO" id="GO:0008360">
    <property type="term" value="P:regulation of cell shape"/>
    <property type="evidence" value="ECO:0007669"/>
    <property type="project" value="UniProtKB-UniRule"/>
</dbReference>
<feature type="active site" description="Nucleophile" evidence="9">
    <location>
        <position position="153"/>
    </location>
</feature>
<keyword evidence="5" id="KW-0378">Hydrolase</keyword>
<proteinExistence type="inferred from homology"/>
<evidence type="ECO:0000256" key="2">
    <source>
        <dbReference type="ARBA" id="ARBA00005992"/>
    </source>
</evidence>
<keyword evidence="7 9" id="KW-0573">Peptidoglycan synthesis</keyword>
<keyword evidence="3" id="KW-0328">Glycosyltransferase</keyword>
<evidence type="ECO:0000256" key="9">
    <source>
        <dbReference type="PROSITE-ProRule" id="PRU01373"/>
    </source>
</evidence>
<evidence type="ECO:0000259" key="11">
    <source>
        <dbReference type="PROSITE" id="PS52029"/>
    </source>
</evidence>
<protein>
    <submittedName>
        <fullName evidence="12">L,D-transpeptidase</fullName>
    </submittedName>
</protein>
<comment type="caution">
    <text evidence="12">The sequence shown here is derived from an EMBL/GenBank/DDBJ whole genome shotgun (WGS) entry which is preliminary data.</text>
</comment>
<feature type="domain" description="L,D-TPase catalytic" evidence="11">
    <location>
        <begin position="21"/>
        <end position="177"/>
    </location>
</feature>
<dbReference type="PANTHER" id="PTHR30582:SF24">
    <property type="entry name" value="L,D-TRANSPEPTIDASE ERFK_SRFK-RELATED"/>
    <property type="match status" value="1"/>
</dbReference>
<evidence type="ECO:0000313" key="12">
    <source>
        <dbReference type="EMBL" id="RCL41536.1"/>
    </source>
</evidence>
<keyword evidence="8 9" id="KW-0961">Cell wall biogenesis/degradation</keyword>
<dbReference type="GO" id="GO:0071972">
    <property type="term" value="F:peptidoglycan L,D-transpeptidase activity"/>
    <property type="evidence" value="ECO:0007669"/>
    <property type="project" value="TreeGrafter"/>
</dbReference>
<keyword evidence="6 9" id="KW-0133">Cell shape</keyword>
<keyword evidence="10" id="KW-0732">Signal</keyword>
<evidence type="ECO:0000256" key="4">
    <source>
        <dbReference type="ARBA" id="ARBA00022679"/>
    </source>
</evidence>
<evidence type="ECO:0000256" key="1">
    <source>
        <dbReference type="ARBA" id="ARBA00004752"/>
    </source>
</evidence>
<reference evidence="12 13" key="1">
    <citation type="journal article" date="2018" name="Microbiome">
        <title>Fine metagenomic profile of the Mediterranean stratified and mixed water columns revealed by assembly and recruitment.</title>
        <authorList>
            <person name="Haro-Moreno J.M."/>
            <person name="Lopez-Perez M."/>
            <person name="De La Torre J.R."/>
            <person name="Picazo A."/>
            <person name="Camacho A."/>
            <person name="Rodriguez-Valera F."/>
        </authorList>
    </citation>
    <scope>NUCLEOTIDE SEQUENCE [LARGE SCALE GENOMIC DNA]</scope>
    <source>
        <strain evidence="12">MED-G82</strain>
    </source>
</reference>
<dbReference type="PANTHER" id="PTHR30582">
    <property type="entry name" value="L,D-TRANSPEPTIDASE"/>
    <property type="match status" value="1"/>
</dbReference>
<dbReference type="UniPathway" id="UPA00219"/>
<evidence type="ECO:0000313" key="13">
    <source>
        <dbReference type="Proteomes" id="UP000253307"/>
    </source>
</evidence>
<dbReference type="CDD" id="cd16913">
    <property type="entry name" value="YkuD_like"/>
    <property type="match status" value="1"/>
</dbReference>
<comment type="pathway">
    <text evidence="1 9">Cell wall biogenesis; peptidoglycan biosynthesis.</text>
</comment>
<organism evidence="12 13">
    <name type="scientific">SAR86 cluster bacterium</name>
    <dbReference type="NCBI Taxonomy" id="2030880"/>
    <lineage>
        <taxon>Bacteria</taxon>
        <taxon>Pseudomonadati</taxon>
        <taxon>Pseudomonadota</taxon>
        <taxon>Gammaproteobacteria</taxon>
        <taxon>SAR86 cluster</taxon>
    </lineage>
</organism>
<comment type="similarity">
    <text evidence="2">Belongs to the YkuD family.</text>
</comment>
<dbReference type="PROSITE" id="PS52029">
    <property type="entry name" value="LD_TPASE"/>
    <property type="match status" value="1"/>
</dbReference>
<dbReference type="InterPro" id="IPR005490">
    <property type="entry name" value="LD_TPept_cat_dom"/>
</dbReference>
<dbReference type="SUPFAM" id="SSF141523">
    <property type="entry name" value="L,D-transpeptidase catalytic domain-like"/>
    <property type="match status" value="1"/>
</dbReference>
<dbReference type="Gene3D" id="2.40.440.10">
    <property type="entry name" value="L,D-transpeptidase catalytic domain-like"/>
    <property type="match status" value="1"/>
</dbReference>
<dbReference type="Pfam" id="PF03734">
    <property type="entry name" value="YkuD"/>
    <property type="match status" value="1"/>
</dbReference>
<evidence type="ECO:0000256" key="8">
    <source>
        <dbReference type="ARBA" id="ARBA00023316"/>
    </source>
</evidence>
<evidence type="ECO:0000256" key="6">
    <source>
        <dbReference type="ARBA" id="ARBA00022960"/>
    </source>
</evidence>
<dbReference type="InterPro" id="IPR038063">
    <property type="entry name" value="Transpep_catalytic_dom"/>
</dbReference>
<dbReference type="InterPro" id="IPR050979">
    <property type="entry name" value="LD-transpeptidase"/>
</dbReference>
<dbReference type="GO" id="GO:0071555">
    <property type="term" value="P:cell wall organization"/>
    <property type="evidence" value="ECO:0007669"/>
    <property type="project" value="UniProtKB-UniRule"/>
</dbReference>
<dbReference type="GO" id="GO:0005576">
    <property type="term" value="C:extracellular region"/>
    <property type="evidence" value="ECO:0007669"/>
    <property type="project" value="TreeGrafter"/>
</dbReference>
<evidence type="ECO:0000256" key="5">
    <source>
        <dbReference type="ARBA" id="ARBA00022801"/>
    </source>
</evidence>
<accession>A0A368BXT7</accession>
<name>A0A368BXT7_9GAMM</name>
<sequence>MKIHSTALILIILSSFLSANKSIEIDISQQRLYVYEDKSMLASYPISSSSFGEGQIENSYKTPLGKHKILTKIGTNVEKNTIFVSRENMNQVAEIVHERHNNENDYVTSRILWLDGLEEGHNKGGNVDSFKRYIYIHGTHEEGLIGEKASHGCIRMFNNDVIELFSYIPEETEINIKI</sequence>
<dbReference type="EMBL" id="QOPE01000011">
    <property type="protein sequence ID" value="RCL41536.1"/>
    <property type="molecule type" value="Genomic_DNA"/>
</dbReference>
<gene>
    <name evidence="12" type="ORF">DBW96_02040</name>
</gene>